<evidence type="ECO:0000313" key="4">
    <source>
        <dbReference type="Proteomes" id="UP000292958"/>
    </source>
</evidence>
<dbReference type="OrthoDB" id="114273at2"/>
<keyword evidence="1" id="KW-0732">Signal</keyword>
<evidence type="ECO:0000313" key="3">
    <source>
        <dbReference type="EMBL" id="RZU42337.1"/>
    </source>
</evidence>
<dbReference type="PROSITE" id="PS50914">
    <property type="entry name" value="BON"/>
    <property type="match status" value="1"/>
</dbReference>
<dbReference type="AlphaFoldDB" id="A0A4Q7YWX7"/>
<feature type="chain" id="PRO_5020745758" evidence="1">
    <location>
        <begin position="28"/>
        <end position="222"/>
    </location>
</feature>
<gene>
    <name evidence="3" type="ORF">BDD14_3902</name>
</gene>
<dbReference type="Proteomes" id="UP000292958">
    <property type="component" value="Unassembled WGS sequence"/>
</dbReference>
<accession>A0A4Q7YWX7</accession>
<feature type="signal peptide" evidence="1">
    <location>
        <begin position="1"/>
        <end position="27"/>
    </location>
</feature>
<keyword evidence="4" id="KW-1185">Reference proteome</keyword>
<comment type="caution">
    <text evidence="3">The sequence shown here is derived from an EMBL/GenBank/DDBJ whole genome shotgun (WGS) entry which is preliminary data.</text>
</comment>
<evidence type="ECO:0000256" key="1">
    <source>
        <dbReference type="SAM" id="SignalP"/>
    </source>
</evidence>
<sequence>MSRFTAVPCLAAALLSLTLSAPGPALAQNVQQAAPMSQEDGMRIINEVRKRLAGLNNYSVFDWITFGFRGKTLVLNGYASRPTLKDDAGRAVKDIPGIDGVDNQIKVLPLSPNDDRIRAEVYNRIYTQAALRKYNANQGTLGQAIGPAGGIGMMAGGITNNPPRGYHAIHIVVNNGHVTLYGVVLNKSDASIALMQANSAPGAFSVDNELVVQGAAPGKEPR</sequence>
<dbReference type="InterPro" id="IPR007055">
    <property type="entry name" value="BON_dom"/>
</dbReference>
<evidence type="ECO:0000259" key="2">
    <source>
        <dbReference type="PROSITE" id="PS50914"/>
    </source>
</evidence>
<proteinExistence type="predicted"/>
<name>A0A4Q7YWX7_9BACT</name>
<feature type="domain" description="BON" evidence="2">
    <location>
        <begin position="40"/>
        <end position="109"/>
    </location>
</feature>
<organism evidence="3 4">
    <name type="scientific">Edaphobacter modestus</name>
    <dbReference type="NCBI Taxonomy" id="388466"/>
    <lineage>
        <taxon>Bacteria</taxon>
        <taxon>Pseudomonadati</taxon>
        <taxon>Acidobacteriota</taxon>
        <taxon>Terriglobia</taxon>
        <taxon>Terriglobales</taxon>
        <taxon>Acidobacteriaceae</taxon>
        <taxon>Edaphobacter</taxon>
    </lineage>
</organism>
<dbReference type="RefSeq" id="WP_130420103.1">
    <property type="nucleotide sequence ID" value="NZ_SHKW01000001.1"/>
</dbReference>
<reference evidence="3 4" key="1">
    <citation type="submission" date="2019-02" db="EMBL/GenBank/DDBJ databases">
        <title>Genomic Encyclopedia of Archaeal and Bacterial Type Strains, Phase II (KMG-II): from individual species to whole genera.</title>
        <authorList>
            <person name="Goeker M."/>
        </authorList>
    </citation>
    <scope>NUCLEOTIDE SEQUENCE [LARGE SCALE GENOMIC DNA]</scope>
    <source>
        <strain evidence="3 4">DSM 18101</strain>
    </source>
</reference>
<dbReference type="Gene3D" id="3.30.1340.30">
    <property type="match status" value="2"/>
</dbReference>
<dbReference type="Pfam" id="PF04972">
    <property type="entry name" value="BON"/>
    <property type="match status" value="2"/>
</dbReference>
<protein>
    <submittedName>
        <fullName evidence="3">Osmotically-inducible protein OsmY</fullName>
    </submittedName>
</protein>
<dbReference type="EMBL" id="SHKW01000001">
    <property type="protein sequence ID" value="RZU42337.1"/>
    <property type="molecule type" value="Genomic_DNA"/>
</dbReference>